<gene>
    <name evidence="3" type="primary">20</name>
    <name evidence="3" type="ORF">SEA_PANCHINO_20</name>
</gene>
<proteinExistence type="predicted"/>
<dbReference type="Gene3D" id="2.60.120.40">
    <property type="match status" value="1"/>
</dbReference>
<reference evidence="4" key="1">
    <citation type="submission" date="2016-03" db="EMBL/GenBank/DDBJ databases">
        <authorList>
            <person name="Ploux O."/>
        </authorList>
    </citation>
    <scope>NUCLEOTIDE SEQUENCE [LARGE SCALE GENOMIC DNA]</scope>
</reference>
<evidence type="ECO:0000256" key="1">
    <source>
        <dbReference type="SAM" id="MobiDB-lite"/>
    </source>
</evidence>
<evidence type="ECO:0000313" key="3">
    <source>
        <dbReference type="EMBL" id="AMS02038.1"/>
    </source>
</evidence>
<feature type="region of interest" description="Disordered" evidence="1">
    <location>
        <begin position="1"/>
        <end position="24"/>
    </location>
</feature>
<dbReference type="Pfam" id="PF23918">
    <property type="entry name" value="DUF7257"/>
    <property type="match status" value="1"/>
</dbReference>
<dbReference type="KEGG" id="vg:29123587"/>
<feature type="domain" description="DUF7257" evidence="2">
    <location>
        <begin position="480"/>
        <end position="720"/>
    </location>
</feature>
<protein>
    <submittedName>
        <fullName evidence="3">Minor tail protein</fullName>
    </submittedName>
</protein>
<keyword evidence="4" id="KW-1185">Reference proteome</keyword>
<dbReference type="InterPro" id="IPR055681">
    <property type="entry name" value="DUF7257"/>
</dbReference>
<dbReference type="EMBL" id="KU935727">
    <property type="protein sequence ID" value="AMS02038.1"/>
    <property type="molecule type" value="Genomic_DNA"/>
</dbReference>
<dbReference type="RefSeq" id="YP_009304928.1">
    <property type="nucleotide sequence ID" value="NC_031281.1"/>
</dbReference>
<evidence type="ECO:0000313" key="4">
    <source>
        <dbReference type="Proteomes" id="UP000202219"/>
    </source>
</evidence>
<organism evidence="3 4">
    <name type="scientific">Mycobacterium phage Panchino</name>
    <dbReference type="NCBI Taxonomy" id="1821537"/>
    <lineage>
        <taxon>Viruses</taxon>
        <taxon>Duplodnaviria</taxon>
        <taxon>Heunggongvirae</taxon>
        <taxon>Uroviricota</taxon>
        <taxon>Caudoviricetes</taxon>
        <taxon>Nclasvirinae</taxon>
        <taxon>Charlievirus</taxon>
        <taxon>Charlievirus panchino</taxon>
    </lineage>
</organism>
<dbReference type="GeneID" id="29123587"/>
<name>A0A142K7F5_9CAUD</name>
<dbReference type="InterPro" id="IPR008983">
    <property type="entry name" value="Tumour_necrosis_fac-like_dom"/>
</dbReference>
<evidence type="ECO:0000259" key="2">
    <source>
        <dbReference type="Pfam" id="PF23918"/>
    </source>
</evidence>
<accession>A0A142K7F5</accession>
<sequence>MSIEMPDWASNIPSAPIHQTRPGSEITRPFTAQQLHELGGQLVEQFLKQVVLALAGIFVPGKLGSAFDQLRDWADNLGDEITDQIRDNAGIDLSSWEAFLASLDDGKGIDLPFITAFIAGAQQFFDGIDFTAPDFDPQDAAREFVRTVVQPFLNIVSRIVPALLGPLPIGLLTDEKLTLLYEGGFDDPVTIVEGSGWTHDATDGAPGSTPLGCAVVDCDGQWHVMSTEPQPVAPGWVLKAGAQVKYQSVVAAAGSNAVRIELVPYNGDTPGTAVWLASDESPSGTHDWDDLNAWGTYTVPASGVTHVAVQAVVSDAATGGRVKADNVYLQATQKIPQGFTKDLPEDLASLLNFVRTWVESALSALGITPSGNLLDDIFDLSDEIEWIRDRAQEGAQDAAEALTNLATLANNLLHNPGAVLGQIGQDLVENLEDDLADAGDAIADVFDDIRDTWRDIFNAITGRNETTSSRDEAAAQVAELAATTAANAALLAQLQAIADGDGSGGVSGSDDFERVNTTGIGPGWDESYSVSTATGGMYQIADGHQAELVPVGSSTQSGLFLRSLDQPDAKTETNFQKVTLVLGTKVAGANAIDRIYGRVSDDGTQYVFAELGQGLSFPTRIRLGYNIGAGEVITYSGELNAARSPGQIWSLLCGTGANARVFGLALGGSTIAGWTDSGNVSGMGAGFRRWGWGGASATFVGALKLPSSITRVTIADNTPVPVLGTTFRAYRANTTAVTFSLDNASGRLENVFDTLEYISSDLVWNPATATITVTKTGTYLVSARLAANADITTSSILALELFVNGARRTRTGDKLVAASGIGSGSGNDREVAGAAPVYLQAGDQLSLWLYLFNRSGGATVNFPVTGDAGGINTWFTMTKVA</sequence>
<dbReference type="Proteomes" id="UP000202219">
    <property type="component" value="Segment"/>
</dbReference>
<dbReference type="OrthoDB" id="2324at10239"/>